<dbReference type="RefSeq" id="WP_044226339.1">
    <property type="nucleotide sequence ID" value="NZ_JRYR02000002.1"/>
</dbReference>
<dbReference type="InterPro" id="IPR005119">
    <property type="entry name" value="LysR_subst-bd"/>
</dbReference>
<organism evidence="6 7">
    <name type="scientific">Flammeovirga pacifica</name>
    <dbReference type="NCBI Taxonomy" id="915059"/>
    <lineage>
        <taxon>Bacteria</taxon>
        <taxon>Pseudomonadati</taxon>
        <taxon>Bacteroidota</taxon>
        <taxon>Cytophagia</taxon>
        <taxon>Cytophagales</taxon>
        <taxon>Flammeovirgaceae</taxon>
        <taxon>Flammeovirga</taxon>
    </lineage>
</organism>
<dbReference type="Gene3D" id="1.10.10.10">
    <property type="entry name" value="Winged helix-like DNA-binding domain superfamily/Winged helix DNA-binding domain"/>
    <property type="match status" value="1"/>
</dbReference>
<evidence type="ECO:0000259" key="5">
    <source>
        <dbReference type="PROSITE" id="PS50931"/>
    </source>
</evidence>
<dbReference type="STRING" id="915059.NH26_21270"/>
<dbReference type="OrthoDB" id="9785745at2"/>
<comment type="similarity">
    <text evidence="1">Belongs to the LysR transcriptional regulatory family.</text>
</comment>
<proteinExistence type="inferred from homology"/>
<dbReference type="SUPFAM" id="SSF46785">
    <property type="entry name" value="Winged helix' DNA-binding domain"/>
    <property type="match status" value="1"/>
</dbReference>
<protein>
    <submittedName>
        <fullName evidence="6">LysR family transcriptional regulator</fullName>
    </submittedName>
</protein>
<dbReference type="InterPro" id="IPR036390">
    <property type="entry name" value="WH_DNA-bd_sf"/>
</dbReference>
<evidence type="ECO:0000256" key="2">
    <source>
        <dbReference type="ARBA" id="ARBA00023015"/>
    </source>
</evidence>
<evidence type="ECO:0000256" key="3">
    <source>
        <dbReference type="ARBA" id="ARBA00023125"/>
    </source>
</evidence>
<name>A0A1S1YT00_FLAPC</name>
<dbReference type="Pfam" id="PF03466">
    <property type="entry name" value="LysR_substrate"/>
    <property type="match status" value="1"/>
</dbReference>
<comment type="caution">
    <text evidence="6">The sequence shown here is derived from an EMBL/GenBank/DDBJ whole genome shotgun (WGS) entry which is preliminary data.</text>
</comment>
<keyword evidence="2" id="KW-0805">Transcription regulation</keyword>
<dbReference type="EMBL" id="JRYR02000002">
    <property type="protein sequence ID" value="OHX64138.1"/>
    <property type="molecule type" value="Genomic_DNA"/>
</dbReference>
<dbReference type="GO" id="GO:0003700">
    <property type="term" value="F:DNA-binding transcription factor activity"/>
    <property type="evidence" value="ECO:0007669"/>
    <property type="project" value="InterPro"/>
</dbReference>
<dbReference type="Gene3D" id="3.40.190.290">
    <property type="match status" value="1"/>
</dbReference>
<dbReference type="PROSITE" id="PS50931">
    <property type="entry name" value="HTH_LYSR"/>
    <property type="match status" value="1"/>
</dbReference>
<sequence length="296" mass="34100">MNFTLHQLQVFLEVVKQESITKAAENMHMTQPATSIQLKNFQQQFDYQLTEVIGRKLYITDFGKSIAKIANDIVIESEKLKYKTKEFGAEIAGKLKMSSVSTGKYLIPYFLKGFLDQYSSVELELDVTNKSLVVQSLKNNEIDFALVSVSPSDLQLEEEILMENKLYLVGNQPSLNDNRHYIYREKGSATRAAMDHYLSSKKVQKKMELTSNEAVKQALIAGLGYSIIPLIGIRNEIKHKELHIIPQEGLPITTNWRLVWLKQKKFSPTAEAFLNYIKNNKRQIIDENFYWIKEII</sequence>
<dbReference type="Pfam" id="PF00126">
    <property type="entry name" value="HTH_1"/>
    <property type="match status" value="1"/>
</dbReference>
<keyword evidence="3" id="KW-0238">DNA-binding</keyword>
<dbReference type="PANTHER" id="PTHR30126:SF5">
    <property type="entry name" value="HTH-TYPE TRANSCRIPTIONAL ACTIVATOR CMPR"/>
    <property type="match status" value="1"/>
</dbReference>
<dbReference type="InterPro" id="IPR000847">
    <property type="entry name" value="LysR_HTH_N"/>
</dbReference>
<evidence type="ECO:0000256" key="4">
    <source>
        <dbReference type="ARBA" id="ARBA00023163"/>
    </source>
</evidence>
<dbReference type="Proteomes" id="UP000179797">
    <property type="component" value="Unassembled WGS sequence"/>
</dbReference>
<evidence type="ECO:0000313" key="6">
    <source>
        <dbReference type="EMBL" id="OHX64138.1"/>
    </source>
</evidence>
<reference evidence="6 7" key="1">
    <citation type="journal article" date="2012" name="Int. J. Syst. Evol. Microbiol.">
        <title>Flammeovirga pacifica sp. nov., isolated from deep-sea sediment.</title>
        <authorList>
            <person name="Xu H."/>
            <person name="Fu Y."/>
            <person name="Yang N."/>
            <person name="Ding Z."/>
            <person name="Lai Q."/>
            <person name="Zeng R."/>
        </authorList>
    </citation>
    <scope>NUCLEOTIDE SEQUENCE [LARGE SCALE GENOMIC DNA]</scope>
    <source>
        <strain evidence="7">DSM 24597 / LMG 26175 / WPAGA1</strain>
    </source>
</reference>
<dbReference type="AlphaFoldDB" id="A0A1S1YT00"/>
<gene>
    <name evidence="6" type="ORF">NH26_21270</name>
</gene>
<evidence type="ECO:0000313" key="7">
    <source>
        <dbReference type="Proteomes" id="UP000179797"/>
    </source>
</evidence>
<accession>A0A1S1YT00</accession>
<feature type="domain" description="HTH lysR-type" evidence="5">
    <location>
        <begin position="3"/>
        <end position="60"/>
    </location>
</feature>
<dbReference type="SUPFAM" id="SSF53850">
    <property type="entry name" value="Periplasmic binding protein-like II"/>
    <property type="match status" value="1"/>
</dbReference>
<dbReference type="PANTHER" id="PTHR30126">
    <property type="entry name" value="HTH-TYPE TRANSCRIPTIONAL REGULATOR"/>
    <property type="match status" value="1"/>
</dbReference>
<dbReference type="InterPro" id="IPR036388">
    <property type="entry name" value="WH-like_DNA-bd_sf"/>
</dbReference>
<evidence type="ECO:0000256" key="1">
    <source>
        <dbReference type="ARBA" id="ARBA00009437"/>
    </source>
</evidence>
<keyword evidence="7" id="KW-1185">Reference proteome</keyword>
<keyword evidence="4" id="KW-0804">Transcription</keyword>
<dbReference type="GO" id="GO:0000976">
    <property type="term" value="F:transcription cis-regulatory region binding"/>
    <property type="evidence" value="ECO:0007669"/>
    <property type="project" value="TreeGrafter"/>
</dbReference>